<keyword evidence="2" id="KW-0812">Transmembrane</keyword>
<evidence type="ECO:0000313" key="3">
    <source>
        <dbReference type="EMBL" id="TKR59521.1"/>
    </source>
</evidence>
<evidence type="ECO:0000256" key="2">
    <source>
        <dbReference type="SAM" id="Phobius"/>
    </source>
</evidence>
<comment type="caution">
    <text evidence="3">The sequence shown here is derived from an EMBL/GenBank/DDBJ whole genome shotgun (WGS) entry which is preliminary data.</text>
</comment>
<name>A0A4U5LTW1_STECR</name>
<accession>A0A4U5LTW1</accession>
<keyword evidence="2" id="KW-1133">Transmembrane helix</keyword>
<organism evidence="3 4">
    <name type="scientific">Steinernema carpocapsae</name>
    <name type="common">Entomopathogenic nematode</name>
    <dbReference type="NCBI Taxonomy" id="34508"/>
    <lineage>
        <taxon>Eukaryota</taxon>
        <taxon>Metazoa</taxon>
        <taxon>Ecdysozoa</taxon>
        <taxon>Nematoda</taxon>
        <taxon>Chromadorea</taxon>
        <taxon>Rhabditida</taxon>
        <taxon>Tylenchina</taxon>
        <taxon>Panagrolaimomorpha</taxon>
        <taxon>Strongyloidoidea</taxon>
        <taxon>Steinernematidae</taxon>
        <taxon>Steinernema</taxon>
    </lineage>
</organism>
<gene>
    <name evidence="3" type="ORF">L596_029180</name>
</gene>
<keyword evidence="4" id="KW-1185">Reference proteome</keyword>
<protein>
    <submittedName>
        <fullName evidence="3">Uncharacterized protein</fullName>
    </submittedName>
</protein>
<dbReference type="Proteomes" id="UP000298663">
    <property type="component" value="Unassembled WGS sequence"/>
</dbReference>
<dbReference type="STRING" id="34508.A0A4U5LTW1"/>
<keyword evidence="2" id="KW-0472">Membrane</keyword>
<reference evidence="3 4" key="1">
    <citation type="journal article" date="2015" name="Genome Biol.">
        <title>Comparative genomics of Steinernema reveals deeply conserved gene regulatory networks.</title>
        <authorList>
            <person name="Dillman A.R."/>
            <person name="Macchietto M."/>
            <person name="Porter C.F."/>
            <person name="Rogers A."/>
            <person name="Williams B."/>
            <person name="Antoshechkin I."/>
            <person name="Lee M.M."/>
            <person name="Goodwin Z."/>
            <person name="Lu X."/>
            <person name="Lewis E.E."/>
            <person name="Goodrich-Blair H."/>
            <person name="Stock S.P."/>
            <person name="Adams B.J."/>
            <person name="Sternberg P.W."/>
            <person name="Mortazavi A."/>
        </authorList>
    </citation>
    <scope>NUCLEOTIDE SEQUENCE [LARGE SCALE GENOMIC DNA]</scope>
    <source>
        <strain evidence="3 4">ALL</strain>
    </source>
</reference>
<sequence length="440" mass="49785">MRTFRSDNVSIPISISRVGFHTGSSVSLGLADSSPFAYSPPGILTRCDVKDLSKTILSASNATGTKRRRRERCPICTAFTTLMCSKCATNRIKYSSSYVNYQVCCERNEDLFERIQNETLIEERINKEISEVQTRILRLTKKSNELNYSLEDKRKMVEDLKQKIKRREHVWKALEENERSLANRLLEKPKISQAAVNQRMLQLINKRKKLAGQLFVWIFPLARIEHKDVESLVTVTKHSSKHNSWQLINSDDPYGTVPTGSPAESNFYSISDCVLNEHFCFETLHRSLTPKDALVPDKSNFHVFAGLSFLAQLVHLLFLLFSIPISVDLNPNELFIQPVFTKTLLSNFLLNLKITAILVCFSLGIPFKELDLSKPLKSLLKLYEKICEDMGKQAADGTSEVRPASLILPEALKKEISDLRAALTSSEASDVVVQGDWVAL</sequence>
<evidence type="ECO:0000313" key="4">
    <source>
        <dbReference type="Proteomes" id="UP000298663"/>
    </source>
</evidence>
<feature type="coiled-coil region" evidence="1">
    <location>
        <begin position="122"/>
        <end position="177"/>
    </location>
</feature>
<evidence type="ECO:0000256" key="1">
    <source>
        <dbReference type="SAM" id="Coils"/>
    </source>
</evidence>
<dbReference type="AlphaFoldDB" id="A0A4U5LTW1"/>
<reference evidence="3 4" key="2">
    <citation type="journal article" date="2019" name="G3 (Bethesda)">
        <title>Hybrid Assembly of the Genome of the Entomopathogenic Nematode Steinernema carpocapsae Identifies the X-Chromosome.</title>
        <authorList>
            <person name="Serra L."/>
            <person name="Macchietto M."/>
            <person name="Macias-Munoz A."/>
            <person name="McGill C.J."/>
            <person name="Rodriguez I.M."/>
            <person name="Rodriguez B."/>
            <person name="Murad R."/>
            <person name="Mortazavi A."/>
        </authorList>
    </citation>
    <scope>NUCLEOTIDE SEQUENCE [LARGE SCALE GENOMIC DNA]</scope>
    <source>
        <strain evidence="3 4">ALL</strain>
    </source>
</reference>
<dbReference type="EMBL" id="AZBU02000012">
    <property type="protein sequence ID" value="TKR59521.1"/>
    <property type="molecule type" value="Genomic_DNA"/>
</dbReference>
<proteinExistence type="predicted"/>
<dbReference type="OrthoDB" id="10424687at2759"/>
<feature type="transmembrane region" description="Helical" evidence="2">
    <location>
        <begin position="301"/>
        <end position="325"/>
    </location>
</feature>
<keyword evidence="1" id="KW-0175">Coiled coil</keyword>
<feature type="transmembrane region" description="Helical" evidence="2">
    <location>
        <begin position="345"/>
        <end position="367"/>
    </location>
</feature>